<evidence type="ECO:0000256" key="1">
    <source>
        <dbReference type="SAM" id="Phobius"/>
    </source>
</evidence>
<evidence type="ECO:0000313" key="3">
    <source>
        <dbReference type="Proteomes" id="UP000028582"/>
    </source>
</evidence>
<keyword evidence="1" id="KW-0812">Transmembrane</keyword>
<organism evidence="2 3">
    <name type="scientific">Phytophthora nicotianae P1976</name>
    <dbReference type="NCBI Taxonomy" id="1317066"/>
    <lineage>
        <taxon>Eukaryota</taxon>
        <taxon>Sar</taxon>
        <taxon>Stramenopiles</taxon>
        <taxon>Oomycota</taxon>
        <taxon>Peronosporomycetes</taxon>
        <taxon>Peronosporales</taxon>
        <taxon>Peronosporaceae</taxon>
        <taxon>Phytophthora</taxon>
    </lineage>
</organism>
<name>A0A081B3W7_PHYNI</name>
<reference evidence="2 3" key="1">
    <citation type="submission" date="2013-11" db="EMBL/GenBank/DDBJ databases">
        <title>The Genome Sequence of Phytophthora parasitica P1976.</title>
        <authorList>
            <consortium name="The Broad Institute Genomics Platform"/>
            <person name="Russ C."/>
            <person name="Tyler B."/>
            <person name="Panabieres F."/>
            <person name="Shan W."/>
            <person name="Tripathy S."/>
            <person name="Grunwald N."/>
            <person name="Machado M."/>
            <person name="Johnson C.S."/>
            <person name="Walker B."/>
            <person name="Young S."/>
            <person name="Zeng Q."/>
            <person name="Gargeya S."/>
            <person name="Fitzgerald M."/>
            <person name="Haas B."/>
            <person name="Abouelleil A."/>
            <person name="Allen A.W."/>
            <person name="Alvarado L."/>
            <person name="Arachchi H.M."/>
            <person name="Berlin A.M."/>
            <person name="Chapman S.B."/>
            <person name="Gainer-Dewar J."/>
            <person name="Goldberg J."/>
            <person name="Griggs A."/>
            <person name="Gujja S."/>
            <person name="Hansen M."/>
            <person name="Howarth C."/>
            <person name="Imamovic A."/>
            <person name="Ireland A."/>
            <person name="Larimer J."/>
            <person name="McCowan C."/>
            <person name="Murphy C."/>
            <person name="Pearson M."/>
            <person name="Poon T.W."/>
            <person name="Priest M."/>
            <person name="Roberts A."/>
            <person name="Saif S."/>
            <person name="Shea T."/>
            <person name="Sisk P."/>
            <person name="Sykes S."/>
            <person name="Wortman J."/>
            <person name="Nusbaum C."/>
            <person name="Birren B."/>
        </authorList>
    </citation>
    <scope>NUCLEOTIDE SEQUENCE [LARGE SCALE GENOMIC DNA]</scope>
    <source>
        <strain evidence="2 3">P1976</strain>
    </source>
</reference>
<dbReference type="AlphaFoldDB" id="A0A081B3W7"/>
<gene>
    <name evidence="2" type="ORF">F444_00562</name>
</gene>
<comment type="caution">
    <text evidence="2">The sequence shown here is derived from an EMBL/GenBank/DDBJ whole genome shotgun (WGS) entry which is preliminary data.</text>
</comment>
<dbReference type="EMBL" id="ANJA01000125">
    <property type="protein sequence ID" value="ETO85828.1"/>
    <property type="molecule type" value="Genomic_DNA"/>
</dbReference>
<feature type="transmembrane region" description="Helical" evidence="1">
    <location>
        <begin position="186"/>
        <end position="208"/>
    </location>
</feature>
<dbReference type="Proteomes" id="UP000028582">
    <property type="component" value="Unassembled WGS sequence"/>
</dbReference>
<accession>A0A081B3W7</accession>
<proteinExistence type="predicted"/>
<evidence type="ECO:0000313" key="2">
    <source>
        <dbReference type="EMBL" id="ETO85828.1"/>
    </source>
</evidence>
<sequence>MTNVNWSQLEKKVAEIKRNTRLGDVSDLSIKQLRKRLKTHLNLDEDNPPLQFDVLQSDVFEAWLLTLEKRDGSTLSFSALKTHRAGLFNLYRDYGCEMSAAMEKDLRQYFKGLKREMAIAFLQQTSKDMLFARAYMVISWNLMCKSANAFGIRHGHMEWSGDALCVYFAHQKNDQEGRRPRDPRHIYVNPLRPAICLVLVLAICWATSSFDGSDRLFPGSK</sequence>
<protein>
    <submittedName>
        <fullName evidence="2">Uncharacterized protein</fullName>
    </submittedName>
</protein>
<keyword evidence="1" id="KW-0472">Membrane</keyword>
<dbReference type="OrthoDB" id="90030at2759"/>
<keyword evidence="1" id="KW-1133">Transmembrane helix</keyword>